<evidence type="ECO:0000313" key="1">
    <source>
        <dbReference type="EMBL" id="MBC6003378.1"/>
    </source>
</evidence>
<comment type="caution">
    <text evidence="1">The sequence shown here is derived from an EMBL/GenBank/DDBJ whole genome shotgun (WGS) entry which is preliminary data.</text>
</comment>
<keyword evidence="2" id="KW-1185">Reference proteome</keyword>
<name>A0ABR7K2Q4_9FIRM</name>
<gene>
    <name evidence="1" type="ORF">H8891_06160</name>
</gene>
<proteinExistence type="predicted"/>
<sequence>MLNIPGQNQEGMLSTPVKIVLDSERLIEDMRNHILKELEEYLKNIDFNNYIKR</sequence>
<dbReference type="EMBL" id="JACRWD010000001">
    <property type="protein sequence ID" value="MBC6003378.1"/>
    <property type="molecule type" value="Genomic_DNA"/>
</dbReference>
<evidence type="ECO:0000313" key="2">
    <source>
        <dbReference type="Proteomes" id="UP000611796"/>
    </source>
</evidence>
<organism evidence="1 2">
    <name type="scientific">Paeniclostridium hominis</name>
    <dbReference type="NCBI Taxonomy" id="2764329"/>
    <lineage>
        <taxon>Bacteria</taxon>
        <taxon>Bacillati</taxon>
        <taxon>Bacillota</taxon>
        <taxon>Clostridia</taxon>
        <taxon>Peptostreptococcales</taxon>
        <taxon>Peptostreptococcaceae</taxon>
        <taxon>Paeniclostridium</taxon>
    </lineage>
</organism>
<dbReference type="RefSeq" id="WP_187005637.1">
    <property type="nucleotide sequence ID" value="NZ_JACRWD010000001.1"/>
</dbReference>
<accession>A0ABR7K2Q4</accession>
<protein>
    <submittedName>
        <fullName evidence="1">Uncharacterized protein</fullName>
    </submittedName>
</protein>
<reference evidence="1 2" key="1">
    <citation type="submission" date="2020-08" db="EMBL/GenBank/DDBJ databases">
        <authorList>
            <person name="Liu C."/>
            <person name="Sun Q."/>
        </authorList>
    </citation>
    <scope>NUCLEOTIDE SEQUENCE [LARGE SCALE GENOMIC DNA]</scope>
    <source>
        <strain evidence="1 2">NSJ-45</strain>
    </source>
</reference>
<dbReference type="Proteomes" id="UP000611796">
    <property type="component" value="Unassembled WGS sequence"/>
</dbReference>